<protein>
    <recommendedName>
        <fullName evidence="3">DUF2098 domain-containing protein</fullName>
    </recommendedName>
</protein>
<name>A0ABD5UGM2_9EURY</name>
<organism evidence="1 2">
    <name type="scientific">Halomarina ordinaria</name>
    <dbReference type="NCBI Taxonomy" id="3033939"/>
    <lineage>
        <taxon>Archaea</taxon>
        <taxon>Methanobacteriati</taxon>
        <taxon>Methanobacteriota</taxon>
        <taxon>Stenosarchaea group</taxon>
        <taxon>Halobacteria</taxon>
        <taxon>Halobacteriales</taxon>
        <taxon>Natronomonadaceae</taxon>
        <taxon>Halomarina</taxon>
    </lineage>
</organism>
<dbReference type="RefSeq" id="WP_304448953.1">
    <property type="nucleotide sequence ID" value="NZ_JARRAH010000001.1"/>
</dbReference>
<dbReference type="EMBL" id="JBHSXM010000001">
    <property type="protein sequence ID" value="MFC6837286.1"/>
    <property type="molecule type" value="Genomic_DNA"/>
</dbReference>
<proteinExistence type="predicted"/>
<dbReference type="AlphaFoldDB" id="A0ABD5UGM2"/>
<evidence type="ECO:0000313" key="1">
    <source>
        <dbReference type="EMBL" id="MFC6837286.1"/>
    </source>
</evidence>
<gene>
    <name evidence="1" type="ORF">ACFQHK_12300</name>
</gene>
<comment type="caution">
    <text evidence="1">The sequence shown here is derived from an EMBL/GenBank/DDBJ whole genome shotgun (WGS) entry which is preliminary data.</text>
</comment>
<sequence>MDVGTAAITYETPEEDVVTERVDNERVAYVDDHWVLWDEADDGTGTVRRIPRERVHEVERSVDEVERKARDLLETATSKLG</sequence>
<accession>A0ABD5UGM2</accession>
<dbReference type="Proteomes" id="UP001596406">
    <property type="component" value="Unassembled WGS sequence"/>
</dbReference>
<evidence type="ECO:0000313" key="2">
    <source>
        <dbReference type="Proteomes" id="UP001596406"/>
    </source>
</evidence>
<evidence type="ECO:0008006" key="3">
    <source>
        <dbReference type="Google" id="ProtNLM"/>
    </source>
</evidence>
<keyword evidence="2" id="KW-1185">Reference proteome</keyword>
<reference evidence="1 2" key="1">
    <citation type="journal article" date="2019" name="Int. J. Syst. Evol. Microbiol.">
        <title>The Global Catalogue of Microorganisms (GCM) 10K type strain sequencing project: providing services to taxonomists for standard genome sequencing and annotation.</title>
        <authorList>
            <consortium name="The Broad Institute Genomics Platform"/>
            <consortium name="The Broad Institute Genome Sequencing Center for Infectious Disease"/>
            <person name="Wu L."/>
            <person name="Ma J."/>
        </authorList>
    </citation>
    <scope>NUCLEOTIDE SEQUENCE [LARGE SCALE GENOMIC DNA]</scope>
    <source>
        <strain evidence="1 2">PSRA2</strain>
    </source>
</reference>